<protein>
    <submittedName>
        <fullName evidence="2">Uncharacterized protein</fullName>
    </submittedName>
</protein>
<dbReference type="EMBL" id="UINC01144564">
    <property type="protein sequence ID" value="SVD34158.1"/>
    <property type="molecule type" value="Genomic_DNA"/>
</dbReference>
<sequence>PPRPGRAEGLQPAAGPTVGRPGLL</sequence>
<evidence type="ECO:0000313" key="2">
    <source>
        <dbReference type="EMBL" id="SVD34158.1"/>
    </source>
</evidence>
<accession>A0A382UKC6</accession>
<gene>
    <name evidence="2" type="ORF">METZ01_LOCUS387012</name>
</gene>
<proteinExistence type="predicted"/>
<name>A0A382UKC6_9ZZZZ</name>
<dbReference type="AlphaFoldDB" id="A0A382UKC6"/>
<feature type="non-terminal residue" evidence="2">
    <location>
        <position position="1"/>
    </location>
</feature>
<evidence type="ECO:0000256" key="1">
    <source>
        <dbReference type="SAM" id="MobiDB-lite"/>
    </source>
</evidence>
<reference evidence="2" key="1">
    <citation type="submission" date="2018-05" db="EMBL/GenBank/DDBJ databases">
        <authorList>
            <person name="Lanie J.A."/>
            <person name="Ng W.-L."/>
            <person name="Kazmierczak K.M."/>
            <person name="Andrzejewski T.M."/>
            <person name="Davidsen T.M."/>
            <person name="Wayne K.J."/>
            <person name="Tettelin H."/>
            <person name="Glass J.I."/>
            <person name="Rusch D."/>
            <person name="Podicherti R."/>
            <person name="Tsui H.-C.T."/>
            <person name="Winkler M.E."/>
        </authorList>
    </citation>
    <scope>NUCLEOTIDE SEQUENCE</scope>
</reference>
<feature type="region of interest" description="Disordered" evidence="1">
    <location>
        <begin position="1"/>
        <end position="24"/>
    </location>
</feature>
<feature type="non-terminal residue" evidence="2">
    <location>
        <position position="24"/>
    </location>
</feature>
<organism evidence="2">
    <name type="scientific">marine metagenome</name>
    <dbReference type="NCBI Taxonomy" id="408172"/>
    <lineage>
        <taxon>unclassified sequences</taxon>
        <taxon>metagenomes</taxon>
        <taxon>ecological metagenomes</taxon>
    </lineage>
</organism>